<dbReference type="Pfam" id="PF03060">
    <property type="entry name" value="NMO"/>
    <property type="match status" value="1"/>
</dbReference>
<keyword evidence="3" id="KW-1185">Reference proteome</keyword>
<dbReference type="PANTHER" id="PTHR32332:SF31">
    <property type="entry name" value="2-NITROPROPANE DIOXYGENASE FAMILY, PUTATIVE (AFU_ORTHOLOGUE AFUA_2G09850)-RELATED"/>
    <property type="match status" value="1"/>
</dbReference>
<dbReference type="KEGG" id="xau:Xaut_5033"/>
<accession>A7IQD5</accession>
<keyword evidence="2" id="KW-0223">Dioxygenase</keyword>
<protein>
    <submittedName>
        <fullName evidence="2">2-nitropropane dioxygenase-like protein</fullName>
    </submittedName>
</protein>
<geneLocation type="plasmid" evidence="2 3">
    <name>pXAUT01</name>
</geneLocation>
<reference evidence="2 3" key="1">
    <citation type="submission" date="2007-07" db="EMBL/GenBank/DDBJ databases">
        <title>Complete sequence of plasmid pXAUT01 of Xanthobacter autotrophicus Py2.</title>
        <authorList>
            <consortium name="US DOE Joint Genome Institute"/>
            <person name="Copeland A."/>
            <person name="Lucas S."/>
            <person name="Lapidus A."/>
            <person name="Barry K."/>
            <person name="Glavina del Rio T."/>
            <person name="Hammon N."/>
            <person name="Israni S."/>
            <person name="Dalin E."/>
            <person name="Tice H."/>
            <person name="Pitluck S."/>
            <person name="Sims D."/>
            <person name="Brettin T."/>
            <person name="Bruce D."/>
            <person name="Detter J.C."/>
            <person name="Han C."/>
            <person name="Tapia R."/>
            <person name="Brainard J."/>
            <person name="Schmutz J."/>
            <person name="Larimer F."/>
            <person name="Land M."/>
            <person name="Hauser L."/>
            <person name="Kyrpides N."/>
            <person name="Kim E."/>
            <person name="Ensigns S.A."/>
            <person name="Richardson P."/>
        </authorList>
    </citation>
    <scope>NUCLEOTIDE SEQUENCE [LARGE SCALE GENOMIC DNA]</scope>
    <source>
        <strain evidence="3">ATCC BAA-1158 / Py2</strain>
        <plasmid evidence="3">Plasmid pXAUT01</plasmid>
    </source>
</reference>
<keyword evidence="2" id="KW-0614">Plasmid</keyword>
<dbReference type="PANTHER" id="PTHR32332">
    <property type="entry name" value="2-NITROPROPANE DIOXYGENASE"/>
    <property type="match status" value="1"/>
</dbReference>
<evidence type="ECO:0000256" key="1">
    <source>
        <dbReference type="SAM" id="MobiDB-lite"/>
    </source>
</evidence>
<proteinExistence type="predicted"/>
<dbReference type="eggNOG" id="COG2070">
    <property type="taxonomic scope" value="Bacteria"/>
</dbReference>
<dbReference type="GO" id="GO:0051213">
    <property type="term" value="F:dioxygenase activity"/>
    <property type="evidence" value="ECO:0007669"/>
    <property type="project" value="UniProtKB-KW"/>
</dbReference>
<dbReference type="HOGENOM" id="CLU_1160736_0_0_5"/>
<dbReference type="SUPFAM" id="SSF51412">
    <property type="entry name" value="Inosine monophosphate dehydrogenase (IMPDH)"/>
    <property type="match status" value="1"/>
</dbReference>
<dbReference type="Gene3D" id="3.20.20.70">
    <property type="entry name" value="Aldolase class I"/>
    <property type="match status" value="1"/>
</dbReference>
<organism evidence="2 3">
    <name type="scientific">Xanthobacter autotrophicus (strain ATCC BAA-1158 / Py2)</name>
    <dbReference type="NCBI Taxonomy" id="78245"/>
    <lineage>
        <taxon>Bacteria</taxon>
        <taxon>Pseudomonadati</taxon>
        <taxon>Pseudomonadota</taxon>
        <taxon>Alphaproteobacteria</taxon>
        <taxon>Hyphomicrobiales</taxon>
        <taxon>Xanthobacteraceae</taxon>
        <taxon>Xanthobacter</taxon>
    </lineage>
</organism>
<dbReference type="EMBL" id="CP000782">
    <property type="protein sequence ID" value="ABS70231.1"/>
    <property type="molecule type" value="Genomic_DNA"/>
</dbReference>
<gene>
    <name evidence="2" type="ordered locus">Xaut_5033</name>
</gene>
<sequence length="239" mass="25046">MPAVVDAVSPTPVLAAGGISEGRGLAAALILGADGVLLGTRLFATTEALGRAAMKQRIVEASGEVGEQGVAIGRRQGGEMSTAHGAVEKRPHRPEVRHDHAAVWARDGFYGHHREAVPHAEGDLPGLHLRQFAHDRPCLPPWAEAHHQGDSRASALHCRAHSGRWAQDGAGSRDPPATSLRGRGCARLAGGDRGRSSWTACADTTRDPDAGPRGLTDIFTGVGVWPACISTSSRDPTAR</sequence>
<dbReference type="AlphaFoldDB" id="A7IQD5"/>
<dbReference type="InterPro" id="IPR013785">
    <property type="entry name" value="Aldolase_TIM"/>
</dbReference>
<feature type="region of interest" description="Disordered" evidence="1">
    <location>
        <begin position="188"/>
        <end position="213"/>
    </location>
</feature>
<dbReference type="Proteomes" id="UP000002417">
    <property type="component" value="Plasmid pXAUT01"/>
</dbReference>
<evidence type="ECO:0000313" key="3">
    <source>
        <dbReference type="Proteomes" id="UP000002417"/>
    </source>
</evidence>
<keyword evidence="2" id="KW-0560">Oxidoreductase</keyword>
<name>A7IQD5_XANP2</name>
<evidence type="ECO:0000313" key="2">
    <source>
        <dbReference type="EMBL" id="ABS70231.1"/>
    </source>
</evidence>